<dbReference type="InterPro" id="IPR011004">
    <property type="entry name" value="Trimer_LpxA-like_sf"/>
</dbReference>
<dbReference type="EMBL" id="WKJI01000001">
    <property type="protein sequence ID" value="MRX46533.1"/>
    <property type="molecule type" value="Genomic_DNA"/>
</dbReference>
<dbReference type="Gene3D" id="2.160.10.10">
    <property type="entry name" value="Hexapeptide repeat proteins"/>
    <property type="match status" value="1"/>
</dbReference>
<dbReference type="RefSeq" id="WP_154286616.1">
    <property type="nucleotide sequence ID" value="NZ_WKJI01000001.1"/>
</dbReference>
<sequence length="205" mass="22705">MPVLDKIKSDPFLKKIALWLLIPKNRYSPRLWVKLFLNPFKHHKGKGAIIRRRSRLDVFPFKAFNVGKNALIEDFTVINNAVGDVNIGNDVVIGLSNVIIGPVNIGNNTIIAQHVVISALNHQYEDIHVAPKNQKVLTKLVDIGEDVWIGANSVITAGVKIGKHCIIGAGSVVTKNIDDYSVAVGNPAVIVKRYNWETKSWEKVS</sequence>
<gene>
    <name evidence="3" type="ORF">GJJ64_04965</name>
</gene>
<evidence type="ECO:0000256" key="1">
    <source>
        <dbReference type="ARBA" id="ARBA00007274"/>
    </source>
</evidence>
<evidence type="ECO:0000313" key="4">
    <source>
        <dbReference type="Proteomes" id="UP000462931"/>
    </source>
</evidence>
<dbReference type="GO" id="GO:0005829">
    <property type="term" value="C:cytosol"/>
    <property type="evidence" value="ECO:0007669"/>
    <property type="project" value="TreeGrafter"/>
</dbReference>
<dbReference type="GO" id="GO:0008374">
    <property type="term" value="F:O-acyltransferase activity"/>
    <property type="evidence" value="ECO:0007669"/>
    <property type="project" value="TreeGrafter"/>
</dbReference>
<comment type="caution">
    <text evidence="3">The sequence shown here is derived from an EMBL/GenBank/DDBJ whole genome shotgun (WGS) entry which is preliminary data.</text>
</comment>
<dbReference type="SUPFAM" id="SSF51161">
    <property type="entry name" value="Trimeric LpxA-like enzymes"/>
    <property type="match status" value="1"/>
</dbReference>
<comment type="similarity">
    <text evidence="1">Belongs to the transferase hexapeptide repeat family.</text>
</comment>
<reference evidence="3 4" key="1">
    <citation type="submission" date="2019-11" db="EMBL/GenBank/DDBJ databases">
        <authorList>
            <person name="Cheng Q."/>
            <person name="Yang Z."/>
        </authorList>
    </citation>
    <scope>NUCLEOTIDE SEQUENCE [LARGE SCALE GENOMIC DNA]</scope>
    <source>
        <strain evidence="3 4">HX-22-1</strain>
    </source>
</reference>
<evidence type="ECO:0000313" key="3">
    <source>
        <dbReference type="EMBL" id="MRX46533.1"/>
    </source>
</evidence>
<organism evidence="3 4">
    <name type="scientific">Pedobacter puniceum</name>
    <dbReference type="NCBI Taxonomy" id="2666136"/>
    <lineage>
        <taxon>Bacteria</taxon>
        <taxon>Pseudomonadati</taxon>
        <taxon>Bacteroidota</taxon>
        <taxon>Sphingobacteriia</taxon>
        <taxon>Sphingobacteriales</taxon>
        <taxon>Sphingobacteriaceae</taxon>
        <taxon>Pedobacter</taxon>
    </lineage>
</organism>
<dbReference type="PANTHER" id="PTHR23416:SF23">
    <property type="entry name" value="ACETYLTRANSFERASE C18B11.09C-RELATED"/>
    <property type="match status" value="1"/>
</dbReference>
<keyword evidence="4" id="KW-1185">Reference proteome</keyword>
<keyword evidence="3" id="KW-0012">Acyltransferase</keyword>
<protein>
    <submittedName>
        <fullName evidence="3">Acyltransferase</fullName>
    </submittedName>
</protein>
<dbReference type="InterPro" id="IPR051159">
    <property type="entry name" value="Hexapeptide_acetyltransf"/>
</dbReference>
<accession>A0A7K0FKU0</accession>
<name>A0A7K0FKU0_9SPHI</name>
<dbReference type="InterPro" id="IPR001451">
    <property type="entry name" value="Hexapep"/>
</dbReference>
<dbReference type="Pfam" id="PF00132">
    <property type="entry name" value="Hexapep"/>
    <property type="match status" value="1"/>
</dbReference>
<dbReference type="PANTHER" id="PTHR23416">
    <property type="entry name" value="SIALIC ACID SYNTHASE-RELATED"/>
    <property type="match status" value="1"/>
</dbReference>
<proteinExistence type="inferred from homology"/>
<dbReference type="CDD" id="cd04647">
    <property type="entry name" value="LbH_MAT_like"/>
    <property type="match status" value="1"/>
</dbReference>
<keyword evidence="2 3" id="KW-0808">Transferase</keyword>
<evidence type="ECO:0000256" key="2">
    <source>
        <dbReference type="ARBA" id="ARBA00022679"/>
    </source>
</evidence>
<dbReference type="Proteomes" id="UP000462931">
    <property type="component" value="Unassembled WGS sequence"/>
</dbReference>
<dbReference type="AlphaFoldDB" id="A0A7K0FKU0"/>